<evidence type="ECO:0000313" key="2">
    <source>
        <dbReference type="EMBL" id="MDU8885629.1"/>
    </source>
</evidence>
<dbReference type="Pfam" id="PF08885">
    <property type="entry name" value="GSCFA"/>
    <property type="match status" value="1"/>
</dbReference>
<gene>
    <name evidence="2" type="ORF">RXV94_05620</name>
</gene>
<dbReference type="EMBL" id="JAWHTF010000002">
    <property type="protein sequence ID" value="MDU8885629.1"/>
    <property type="molecule type" value="Genomic_DNA"/>
</dbReference>
<comment type="caution">
    <text evidence="2">The sequence shown here is derived from an EMBL/GenBank/DDBJ whole genome shotgun (WGS) entry which is preliminary data.</text>
</comment>
<dbReference type="InterPro" id="IPR036514">
    <property type="entry name" value="SGNH_hydro_sf"/>
</dbReference>
<dbReference type="RefSeq" id="WP_316661524.1">
    <property type="nucleotide sequence ID" value="NZ_JAWHTF010000002.1"/>
</dbReference>
<dbReference type="Proteomes" id="UP001268651">
    <property type="component" value="Unassembled WGS sequence"/>
</dbReference>
<keyword evidence="2" id="KW-0378">Hydrolase</keyword>
<evidence type="ECO:0000313" key="3">
    <source>
        <dbReference type="Proteomes" id="UP001268651"/>
    </source>
</evidence>
<reference evidence="2 3" key="1">
    <citation type="submission" date="2023-10" db="EMBL/GenBank/DDBJ databases">
        <title>Marimonas sp. nov. isolated from tidal mud flat.</title>
        <authorList>
            <person name="Jaincy N.J."/>
            <person name="Srinivasan S."/>
            <person name="Lee S.-S."/>
        </authorList>
    </citation>
    <scope>NUCLEOTIDE SEQUENCE [LARGE SCALE GENOMIC DNA]</scope>
    <source>
        <strain evidence="2 3">MJ-SS3</strain>
    </source>
</reference>
<sequence length="320" mass="37270">MKLQTQIPLQQQSENLIDYQSKILLLGSCFVENIGGKLEYFKFQNLINPFGIMFHPLAIENLIFKSVEKKEYTERDIFFHNEQWHCYDAHSKLSDVSKDNLLKELNQQLDLTRNYIMDSSHIIITLGTSWVYKHIEQNSYVANCHKISQKEFSKELLTVDEISQSLNAIINLISTVNSGATIILTVSPVRHLRDGFIENTQSKSHLFSALHSVLSHRAQSRCHYFPSFEIMLDELRDYRFYAEDMIHPNATAINYIWEKFQQVWISPLAKESMDDVDDIQKGLLHKAFSPNSEGHQKFLAVLDAKKRNLKALYKYISFDE</sequence>
<dbReference type="SUPFAM" id="SSF52266">
    <property type="entry name" value="SGNH hydrolase"/>
    <property type="match status" value="1"/>
</dbReference>
<dbReference type="EC" id="3.1.-.-" evidence="2"/>
<protein>
    <submittedName>
        <fullName evidence="2">GSCFA domain-containing protein</fullName>
        <ecNumber evidence="2">3.1.-.-</ecNumber>
    </submittedName>
</protein>
<evidence type="ECO:0000259" key="1">
    <source>
        <dbReference type="Pfam" id="PF08885"/>
    </source>
</evidence>
<keyword evidence="3" id="KW-1185">Reference proteome</keyword>
<organism evidence="2 3">
    <name type="scientific">Gilvirhabdus luticola</name>
    <dbReference type="NCBI Taxonomy" id="3079858"/>
    <lineage>
        <taxon>Bacteria</taxon>
        <taxon>Pseudomonadati</taxon>
        <taxon>Bacteroidota</taxon>
        <taxon>Flavobacteriia</taxon>
        <taxon>Flavobacteriales</taxon>
        <taxon>Flavobacteriaceae</taxon>
        <taxon>Gilvirhabdus</taxon>
    </lineage>
</organism>
<name>A0ABU3U5N9_9FLAO</name>
<dbReference type="Gene3D" id="3.40.50.1110">
    <property type="entry name" value="SGNH hydrolase"/>
    <property type="match status" value="1"/>
</dbReference>
<dbReference type="GO" id="GO:0016787">
    <property type="term" value="F:hydrolase activity"/>
    <property type="evidence" value="ECO:0007669"/>
    <property type="project" value="UniProtKB-KW"/>
</dbReference>
<dbReference type="InterPro" id="IPR014982">
    <property type="entry name" value="GSCFA"/>
</dbReference>
<accession>A0ABU3U5N9</accession>
<proteinExistence type="predicted"/>
<feature type="domain" description="GSCFA" evidence="1">
    <location>
        <begin position="22"/>
        <end position="260"/>
    </location>
</feature>